<feature type="compositionally biased region" description="Basic and acidic residues" evidence="4">
    <location>
        <begin position="1"/>
        <end position="49"/>
    </location>
</feature>
<comment type="similarity">
    <text evidence="1">Belongs to the heat shock protein 70 family.</text>
</comment>
<evidence type="ECO:0000256" key="4">
    <source>
        <dbReference type="SAM" id="MobiDB-lite"/>
    </source>
</evidence>
<keyword evidence="3" id="KW-0067">ATP-binding</keyword>
<protein>
    <submittedName>
        <fullName evidence="5">Uncharacterized protein</fullName>
    </submittedName>
</protein>
<feature type="compositionally biased region" description="Acidic residues" evidence="4">
    <location>
        <begin position="153"/>
        <end position="163"/>
    </location>
</feature>
<reference evidence="5" key="1">
    <citation type="submission" date="2019-07" db="EMBL/GenBank/DDBJ databases">
        <authorList>
            <person name="Dittberner H."/>
        </authorList>
    </citation>
    <scope>NUCLEOTIDE SEQUENCE [LARGE SCALE GENOMIC DNA]</scope>
</reference>
<keyword evidence="2" id="KW-0547">Nucleotide-binding</keyword>
<feature type="region of interest" description="Disordered" evidence="4">
    <location>
        <begin position="1"/>
        <end position="50"/>
    </location>
</feature>
<feature type="region of interest" description="Disordered" evidence="4">
    <location>
        <begin position="121"/>
        <end position="167"/>
    </location>
</feature>
<dbReference type="FunFam" id="3.30.420.40:FF:000028">
    <property type="entry name" value="heat shock 70 kDa protein-like"/>
    <property type="match status" value="1"/>
</dbReference>
<dbReference type="AlphaFoldDB" id="A0A565B892"/>
<dbReference type="EMBL" id="CABITT030000003">
    <property type="protein sequence ID" value="VVA97843.1"/>
    <property type="molecule type" value="Genomic_DNA"/>
</dbReference>
<proteinExistence type="inferred from homology"/>
<comment type="caution">
    <text evidence="5">The sequence shown here is derived from an EMBL/GenBank/DDBJ whole genome shotgun (WGS) entry which is preliminary data.</text>
</comment>
<dbReference type="Proteomes" id="UP000489600">
    <property type="component" value="Unassembled WGS sequence"/>
</dbReference>
<accession>A0A565B892</accession>
<dbReference type="OrthoDB" id="2401965at2759"/>
<gene>
    <name evidence="5" type="ORF">ANE_LOCUS8288</name>
</gene>
<evidence type="ECO:0000313" key="5">
    <source>
        <dbReference type="EMBL" id="VVA97843.1"/>
    </source>
</evidence>
<dbReference type="Gene3D" id="3.30.420.40">
    <property type="match status" value="1"/>
</dbReference>
<evidence type="ECO:0000313" key="6">
    <source>
        <dbReference type="Proteomes" id="UP000489600"/>
    </source>
</evidence>
<evidence type="ECO:0000256" key="1">
    <source>
        <dbReference type="ARBA" id="ARBA00007381"/>
    </source>
</evidence>
<evidence type="ECO:0000256" key="3">
    <source>
        <dbReference type="ARBA" id="ARBA00022840"/>
    </source>
</evidence>
<dbReference type="InterPro" id="IPR013126">
    <property type="entry name" value="Hsp_70_fam"/>
</dbReference>
<name>A0A565B892_9BRAS</name>
<dbReference type="GO" id="GO:0005524">
    <property type="term" value="F:ATP binding"/>
    <property type="evidence" value="ECO:0007669"/>
    <property type="project" value="UniProtKB-KW"/>
</dbReference>
<dbReference type="PANTHER" id="PTHR19375">
    <property type="entry name" value="HEAT SHOCK PROTEIN 70KDA"/>
    <property type="match status" value="1"/>
</dbReference>
<organism evidence="5 6">
    <name type="scientific">Arabis nemorensis</name>
    <dbReference type="NCBI Taxonomy" id="586526"/>
    <lineage>
        <taxon>Eukaryota</taxon>
        <taxon>Viridiplantae</taxon>
        <taxon>Streptophyta</taxon>
        <taxon>Embryophyta</taxon>
        <taxon>Tracheophyta</taxon>
        <taxon>Spermatophyta</taxon>
        <taxon>Magnoliopsida</taxon>
        <taxon>eudicotyledons</taxon>
        <taxon>Gunneridae</taxon>
        <taxon>Pentapetalae</taxon>
        <taxon>rosids</taxon>
        <taxon>malvids</taxon>
        <taxon>Brassicales</taxon>
        <taxon>Brassicaceae</taxon>
        <taxon>Arabideae</taxon>
        <taxon>Arabis</taxon>
    </lineage>
</organism>
<evidence type="ECO:0000256" key="2">
    <source>
        <dbReference type="ARBA" id="ARBA00022741"/>
    </source>
</evidence>
<keyword evidence="6" id="KW-1185">Reference proteome</keyword>
<dbReference type="Pfam" id="PF00012">
    <property type="entry name" value="HSP70"/>
    <property type="match status" value="1"/>
</dbReference>
<dbReference type="GO" id="GO:0140662">
    <property type="term" value="F:ATP-dependent protein folding chaperone"/>
    <property type="evidence" value="ECO:0007669"/>
    <property type="project" value="InterPro"/>
</dbReference>
<dbReference type="InterPro" id="IPR043129">
    <property type="entry name" value="ATPase_NBD"/>
</dbReference>
<sequence>MVKEAEDDKKAKERIDKDKLAAKLEAEEKENIQAATKEAENHNSKKEEYGGGALDVEIISSDQRNRIISSGVGFTDSERLIGEAAKNQAGEITTMDVKRLISQKLDDKQVQKDRKLVPDQTVNKDGKTWGSPWGAYRSSSVEQNMDFSKESSSDEEVESEDELDPKGISMICPRRSAVLDLLPLDLRMRLMENVSEPITTRWARHVFG</sequence>
<dbReference type="SUPFAM" id="SSF53067">
    <property type="entry name" value="Actin-like ATPase domain"/>
    <property type="match status" value="1"/>
</dbReference>